<reference evidence="1 2" key="1">
    <citation type="journal article" date="2019" name="Sci. Rep.">
        <title>Orb-weaving spider Araneus ventricosus genome elucidates the spidroin gene catalogue.</title>
        <authorList>
            <person name="Kono N."/>
            <person name="Nakamura H."/>
            <person name="Ohtoshi R."/>
            <person name="Moran D.A.P."/>
            <person name="Shinohara A."/>
            <person name="Yoshida Y."/>
            <person name="Fujiwara M."/>
            <person name="Mori M."/>
            <person name="Tomita M."/>
            <person name="Arakawa K."/>
        </authorList>
    </citation>
    <scope>NUCLEOTIDE SEQUENCE [LARGE SCALE GENOMIC DNA]</scope>
</reference>
<dbReference type="OrthoDB" id="6515318at2759"/>
<dbReference type="EMBL" id="BGPR01069116">
    <property type="protein sequence ID" value="GBO42858.1"/>
    <property type="molecule type" value="Genomic_DNA"/>
</dbReference>
<keyword evidence="2" id="KW-1185">Reference proteome</keyword>
<evidence type="ECO:0000313" key="1">
    <source>
        <dbReference type="EMBL" id="GBO42858.1"/>
    </source>
</evidence>
<proteinExistence type="predicted"/>
<evidence type="ECO:0000313" key="2">
    <source>
        <dbReference type="Proteomes" id="UP000499080"/>
    </source>
</evidence>
<organism evidence="1 2">
    <name type="scientific">Araneus ventricosus</name>
    <name type="common">Orbweaver spider</name>
    <name type="synonym">Epeira ventricosa</name>
    <dbReference type="NCBI Taxonomy" id="182803"/>
    <lineage>
        <taxon>Eukaryota</taxon>
        <taxon>Metazoa</taxon>
        <taxon>Ecdysozoa</taxon>
        <taxon>Arthropoda</taxon>
        <taxon>Chelicerata</taxon>
        <taxon>Arachnida</taxon>
        <taxon>Araneae</taxon>
        <taxon>Araneomorphae</taxon>
        <taxon>Entelegynae</taxon>
        <taxon>Araneoidea</taxon>
        <taxon>Araneidae</taxon>
        <taxon>Araneus</taxon>
    </lineage>
</organism>
<dbReference type="AlphaFoldDB" id="A0A4Y2X137"/>
<protein>
    <submittedName>
        <fullName evidence="1">Uncharacterized protein</fullName>
    </submittedName>
</protein>
<accession>A0A4Y2X137</accession>
<comment type="caution">
    <text evidence="1">The sequence shown here is derived from an EMBL/GenBank/DDBJ whole genome shotgun (WGS) entry which is preliminary data.</text>
</comment>
<dbReference type="Proteomes" id="UP000499080">
    <property type="component" value="Unassembled WGS sequence"/>
</dbReference>
<sequence>MQIDQGPVFWPKQQGCAKVSCTGPLFWNMVTIEILSENWQAGVPLQTLADDIAFEINNPTGAKLKSTRLSWYSKDGRANMNSQYQ</sequence>
<name>A0A4Y2X137_ARAVE</name>
<gene>
    <name evidence="1" type="ORF">AVEN_275275_1</name>
</gene>